<name>A0AAU7GG09_9MICO</name>
<gene>
    <name evidence="1" type="ORF">AAME72_05005</name>
</gene>
<accession>A0AAU7GG09</accession>
<dbReference type="RefSeq" id="WP_348789139.1">
    <property type="nucleotide sequence ID" value="NZ_CP157390.1"/>
</dbReference>
<evidence type="ECO:0000313" key="1">
    <source>
        <dbReference type="EMBL" id="XBM49220.1"/>
    </source>
</evidence>
<dbReference type="AlphaFoldDB" id="A0AAU7GG09"/>
<organism evidence="1">
    <name type="scientific">Leifsonia sp. NPDC080035</name>
    <dbReference type="NCBI Taxonomy" id="3143936"/>
    <lineage>
        <taxon>Bacteria</taxon>
        <taxon>Bacillati</taxon>
        <taxon>Actinomycetota</taxon>
        <taxon>Actinomycetes</taxon>
        <taxon>Micrococcales</taxon>
        <taxon>Microbacteriaceae</taxon>
        <taxon>Leifsonia</taxon>
    </lineage>
</organism>
<dbReference type="EMBL" id="CP157390">
    <property type="protein sequence ID" value="XBM49220.1"/>
    <property type="molecule type" value="Genomic_DNA"/>
</dbReference>
<reference evidence="1" key="1">
    <citation type="submission" date="2024-05" db="EMBL/GenBank/DDBJ databases">
        <title>The Natural Products Discovery Center: Release of the First 8490 Sequenced Strains for Exploring Actinobacteria Biosynthetic Diversity.</title>
        <authorList>
            <person name="Kalkreuter E."/>
            <person name="Kautsar S.A."/>
            <person name="Yang D."/>
            <person name="Bader C.D."/>
            <person name="Teijaro C.N."/>
            <person name="Fluegel L."/>
            <person name="Davis C.M."/>
            <person name="Simpson J.R."/>
            <person name="Lauterbach L."/>
            <person name="Steele A.D."/>
            <person name="Gui C."/>
            <person name="Meng S."/>
            <person name="Li G."/>
            <person name="Viehrig K."/>
            <person name="Ye F."/>
            <person name="Su P."/>
            <person name="Kiefer A.F."/>
            <person name="Nichols A."/>
            <person name="Cepeda A.J."/>
            <person name="Yan W."/>
            <person name="Fan B."/>
            <person name="Jiang Y."/>
            <person name="Adhikari A."/>
            <person name="Zheng C.-J."/>
            <person name="Schuster L."/>
            <person name="Cowan T.M."/>
            <person name="Smanski M.J."/>
            <person name="Chevrette M.G."/>
            <person name="de Carvalho L.P.S."/>
            <person name="Shen B."/>
        </authorList>
    </citation>
    <scope>NUCLEOTIDE SEQUENCE</scope>
    <source>
        <strain evidence="1">NPDC080035</strain>
    </source>
</reference>
<proteinExistence type="predicted"/>
<sequence>MTARGARLAVPHTDAPLGVARRDITPPTGIRAKNWGPADWERSEGAHRPLTVTALAVGGAEPLVLAAVDGTWWRRVDDEWSVRSRVLAELGLGEHQLLIALSHTHAGPVLCRADGDLPGGELIAAYLDALAEAIVAAGREALQAATPAHVDWTTGRCALAADRELDVDGRAIVGFNPEAEAADDTVTVGRVTGVDGRPLATIVNYACHPTTLAWQNRLVSPDYVGAMRELVERETGAPVLFLQGASGELAPREQYTGDLGVADRHGRALGHAVLAALDLLPVPGAGLELSAVVESGAPLGLWTPKGQEPSTRVAAVRGRVELDLADLPSLAELEERWADIDPRSRAERLGRARNLRDGYIDAPTVEHPFWIWRLGDAVLAAHPGEAYSPLQTGLRAANPDTPVVVMNLTNGPGFVYLPTDAAYERGAYQAWQSPLAPGSLARLEAAMAATIEEAGR</sequence>
<evidence type="ECO:0008006" key="2">
    <source>
        <dbReference type="Google" id="ProtNLM"/>
    </source>
</evidence>
<protein>
    <recommendedName>
        <fullName evidence="2">Alkaline ceramidase</fullName>
    </recommendedName>
</protein>